<dbReference type="EMBL" id="MTYJ01000002">
    <property type="protein sequence ID" value="OQV25836.1"/>
    <property type="molecule type" value="Genomic_DNA"/>
</dbReference>
<organism evidence="5 6">
    <name type="scientific">Hypsibius exemplaris</name>
    <name type="common">Freshwater tardigrade</name>
    <dbReference type="NCBI Taxonomy" id="2072580"/>
    <lineage>
        <taxon>Eukaryota</taxon>
        <taxon>Metazoa</taxon>
        <taxon>Ecdysozoa</taxon>
        <taxon>Tardigrada</taxon>
        <taxon>Eutardigrada</taxon>
        <taxon>Parachela</taxon>
        <taxon>Hypsibioidea</taxon>
        <taxon>Hypsibiidae</taxon>
        <taxon>Hypsibius</taxon>
    </lineage>
</organism>
<accession>A0A1W0XED7</accession>
<protein>
    <recommendedName>
        <fullName evidence="7">Sema domain-containing protein</fullName>
    </recommendedName>
</protein>
<sequence length="605" mass="67718">MYENRLSVRPALVLGLSTMLLMTTYDCRVLHNFSLDGHSAVVVFNEDIGIYLICRDNSSTPVVLNASMHDLQHNANRWTRKTVDFCNDFHQANSQDGFHPQLVYFRKHVMGGTAFTIGESSTAVSFTPVNETHLPHQPFGPWETAEREMLSLKASGGCPMFSPVRTGTGRIGRMIYKFKTEKRDFAAVTELAQQERTVSGINSIVGGTGLFLMTNRCEGQELFALTCSCHEHTPLSVQKSDMTPRRRLCTAVFSEGHVGVVLATRIDDQIIILYRHQLTVHLLNQVQSLVKQPSFPFFLREDGEILAVAISNKDVAVDVLREKELVRLPLNSCSSYSTCDQCIVSRMENCGWCILENRCTIRQTCFRFNPTLTDQRILLLNALFYISIFFKIKSQHLLPMITVLVTAMLSLQPVLTMNSTPPAKINGIDCAEMEQAGPRSEKDEKQIRQVKSGILVPLHKEQHAFPVGHNYEQILACQRGHTFYFCNVNSIRLRQLDSTAIGFGDISINLDGPETSVENPQDTATAFPPWYWYPQAWLENISLSADVYCCNSPVLPRDCSRGFKLVYGDKTEIPVTAAVSETSPPTDATTDAPIDMTTMPTSSPN</sequence>
<evidence type="ECO:0000313" key="5">
    <source>
        <dbReference type="EMBL" id="OQV25836.1"/>
    </source>
</evidence>
<dbReference type="OrthoDB" id="125363at2759"/>
<feature type="region of interest" description="Disordered" evidence="4">
    <location>
        <begin position="580"/>
        <end position="605"/>
    </location>
</feature>
<keyword evidence="2" id="KW-0472">Membrane</keyword>
<gene>
    <name evidence="5" type="ORF">BV898_00761</name>
</gene>
<comment type="subcellular location">
    <subcellularLocation>
        <location evidence="1">Membrane</location>
    </subcellularLocation>
</comment>
<dbReference type="InterPro" id="IPR002165">
    <property type="entry name" value="Plexin_repeat"/>
</dbReference>
<evidence type="ECO:0000256" key="4">
    <source>
        <dbReference type="SAM" id="MobiDB-lite"/>
    </source>
</evidence>
<evidence type="ECO:0000313" key="6">
    <source>
        <dbReference type="Proteomes" id="UP000192578"/>
    </source>
</evidence>
<dbReference type="Proteomes" id="UP000192578">
    <property type="component" value="Unassembled WGS sequence"/>
</dbReference>
<evidence type="ECO:0000256" key="3">
    <source>
        <dbReference type="ARBA" id="ARBA00023180"/>
    </source>
</evidence>
<dbReference type="SUPFAM" id="SSF103575">
    <property type="entry name" value="Plexin repeat"/>
    <property type="match status" value="1"/>
</dbReference>
<dbReference type="Pfam" id="PF01437">
    <property type="entry name" value="PSI"/>
    <property type="match status" value="1"/>
</dbReference>
<dbReference type="GO" id="GO:0016020">
    <property type="term" value="C:membrane"/>
    <property type="evidence" value="ECO:0007669"/>
    <property type="project" value="UniProtKB-SubCell"/>
</dbReference>
<reference evidence="6" key="1">
    <citation type="submission" date="2017-01" db="EMBL/GenBank/DDBJ databases">
        <title>Comparative genomics of anhydrobiosis in the tardigrade Hypsibius dujardini.</title>
        <authorList>
            <person name="Yoshida Y."/>
            <person name="Koutsovoulos G."/>
            <person name="Laetsch D."/>
            <person name="Stevens L."/>
            <person name="Kumar S."/>
            <person name="Horikawa D."/>
            <person name="Ishino K."/>
            <person name="Komine S."/>
            <person name="Tomita M."/>
            <person name="Blaxter M."/>
            <person name="Arakawa K."/>
        </authorList>
    </citation>
    <scope>NUCLEOTIDE SEQUENCE [LARGE SCALE GENOMIC DNA]</scope>
    <source>
        <strain evidence="6">Z151</strain>
    </source>
</reference>
<keyword evidence="6" id="KW-1185">Reference proteome</keyword>
<keyword evidence="3" id="KW-0325">Glycoprotein</keyword>
<comment type="caution">
    <text evidence="5">The sequence shown here is derived from an EMBL/GenBank/DDBJ whole genome shotgun (WGS) entry which is preliminary data.</text>
</comment>
<proteinExistence type="predicted"/>
<evidence type="ECO:0008006" key="7">
    <source>
        <dbReference type="Google" id="ProtNLM"/>
    </source>
</evidence>
<name>A0A1W0XED7_HYPEX</name>
<evidence type="ECO:0000256" key="2">
    <source>
        <dbReference type="ARBA" id="ARBA00023136"/>
    </source>
</evidence>
<dbReference type="AlphaFoldDB" id="A0A1W0XED7"/>
<evidence type="ECO:0000256" key="1">
    <source>
        <dbReference type="ARBA" id="ARBA00004370"/>
    </source>
</evidence>
<dbReference type="Gene3D" id="3.30.1680.10">
    <property type="entry name" value="ligand-binding face of the semaphorins, domain 2"/>
    <property type="match status" value="1"/>
</dbReference>
<feature type="compositionally biased region" description="Low complexity" evidence="4">
    <location>
        <begin position="582"/>
        <end position="605"/>
    </location>
</feature>